<dbReference type="RefSeq" id="WP_213428465.1">
    <property type="nucleotide sequence ID" value="NZ_AP031286.1"/>
</dbReference>
<protein>
    <submittedName>
        <fullName evidence="1">Uncharacterized protein</fullName>
    </submittedName>
</protein>
<sequence>MSTKKKAADITAVVLETIENGKKTINQARSDFGLEPIDDPTADELLKRE</sequence>
<organism evidence="1 2">
    <name type="scientific">Paenibacillus melissococcoides</name>
    <dbReference type="NCBI Taxonomy" id="2912268"/>
    <lineage>
        <taxon>Bacteria</taxon>
        <taxon>Bacillati</taxon>
        <taxon>Bacillota</taxon>
        <taxon>Bacilli</taxon>
        <taxon>Bacillales</taxon>
        <taxon>Paenibacillaceae</taxon>
        <taxon>Paenibacillus</taxon>
    </lineage>
</organism>
<dbReference type="EMBL" id="CALYLO010000012">
    <property type="protein sequence ID" value="CAH8248594.1"/>
    <property type="molecule type" value="Genomic_DNA"/>
</dbReference>
<evidence type="ECO:0000313" key="1">
    <source>
        <dbReference type="EMBL" id="CAH8248594.1"/>
    </source>
</evidence>
<gene>
    <name evidence="1" type="ORF">WJ0W_005778</name>
</gene>
<keyword evidence="2" id="KW-1185">Reference proteome</keyword>
<evidence type="ECO:0000313" key="2">
    <source>
        <dbReference type="Proteomes" id="UP001154322"/>
    </source>
</evidence>
<dbReference type="Proteomes" id="UP001154322">
    <property type="component" value="Unassembled WGS sequence"/>
</dbReference>
<comment type="caution">
    <text evidence="1">The sequence shown here is derived from an EMBL/GenBank/DDBJ whole genome shotgun (WGS) entry which is preliminary data.</text>
</comment>
<accession>A0ABM9G9D6</accession>
<proteinExistence type="predicted"/>
<reference evidence="1" key="1">
    <citation type="submission" date="2022-06" db="EMBL/GenBank/DDBJ databases">
        <authorList>
            <person name="Dietemann V."/>
            <person name="Ory F."/>
            <person name="Dainat B."/>
            <person name="Oberhansli S."/>
        </authorList>
    </citation>
    <scope>NUCLEOTIDE SEQUENCE</scope>
    <source>
        <strain evidence="1">Ena-SAMPLE-TAB-26-04-2022-14:26:32:270-5432</strain>
    </source>
</reference>
<name>A0ABM9G9D6_9BACL</name>